<organism evidence="3">
    <name type="scientific">Dolosigranulum savutiense</name>
    <dbReference type="NCBI Taxonomy" id="3110288"/>
    <lineage>
        <taxon>Bacteria</taxon>
        <taxon>Bacillati</taxon>
        <taxon>Bacillota</taxon>
        <taxon>Bacilli</taxon>
        <taxon>Lactobacillales</taxon>
        <taxon>Carnobacteriaceae</taxon>
        <taxon>Dolosigranulum</taxon>
    </lineage>
</organism>
<dbReference type="CDD" id="cd07583">
    <property type="entry name" value="nitrilase_5"/>
    <property type="match status" value="1"/>
</dbReference>
<comment type="similarity">
    <text evidence="1">Belongs to the carbon-nitrogen hydrolase superfamily. NIT1/NIT2 family.</text>
</comment>
<name>A0AB74TH78_9LACT</name>
<accession>A0AB74TH78</accession>
<evidence type="ECO:0000313" key="3">
    <source>
        <dbReference type="EMBL" id="XBC45391.1"/>
    </source>
</evidence>
<dbReference type="Pfam" id="PF00795">
    <property type="entry name" value="CN_hydrolase"/>
    <property type="match status" value="1"/>
</dbReference>
<evidence type="ECO:0000256" key="1">
    <source>
        <dbReference type="ARBA" id="ARBA00010613"/>
    </source>
</evidence>
<evidence type="ECO:0000259" key="2">
    <source>
        <dbReference type="PROSITE" id="PS50263"/>
    </source>
</evidence>
<dbReference type="InterPro" id="IPR036526">
    <property type="entry name" value="C-N_Hydrolase_sf"/>
</dbReference>
<keyword evidence="3" id="KW-0378">Hydrolase</keyword>
<dbReference type="InterPro" id="IPR003010">
    <property type="entry name" value="C-N_Hydrolase"/>
</dbReference>
<dbReference type="GO" id="GO:0016787">
    <property type="term" value="F:hydrolase activity"/>
    <property type="evidence" value="ECO:0007669"/>
    <property type="project" value="UniProtKB-KW"/>
</dbReference>
<dbReference type="SUPFAM" id="SSF56317">
    <property type="entry name" value="Carbon-nitrogen hydrolase"/>
    <property type="match status" value="1"/>
</dbReference>
<reference evidence="3" key="1">
    <citation type="submission" date="2023-12" db="EMBL/GenBank/DDBJ databases">
        <title>Dolosigranulum savutii sp. nov. isolated from human upper respiratory samples collected in Botswana.</title>
        <authorList>
            <person name="Kelly M.S."/>
        </authorList>
    </citation>
    <scope>NUCLEOTIDE SEQUENCE</scope>
    <source>
        <strain evidence="3">MSK433</strain>
    </source>
</reference>
<proteinExistence type="inferred from homology"/>
<protein>
    <submittedName>
        <fullName evidence="3">Carbon-nitrogen family hydrolase</fullName>
    </submittedName>
</protein>
<gene>
    <name evidence="3" type="ORF">VUQ08_05740</name>
</gene>
<dbReference type="Gene3D" id="3.60.110.10">
    <property type="entry name" value="Carbon-nitrogen hydrolase"/>
    <property type="match status" value="1"/>
</dbReference>
<sequence length="261" mass="30045">MRISLIQSDIKHGDPIYNYSHIRNLLIQAIEEQPDVVVLPEMWNSGYALDQLDYIADIDGQRTQQFLKEIAQNNAVNIIGGSVATCRNNNFYNTSYIVNRLGEVIHAYDKVHLFQLMEEHQYIKAGNKKSLFQLDDIPAAVSICYDIRFPEWLRTITSQQPMPHLLFVPAQWPSSRIQQWERLLQARAIENQLFIIGVNRVGNSPSEEFNGHSCIIDPLGNIIISIDNQEAVRTIDIDLSTIESLRKSMPIFSDRRTMLYQ</sequence>
<dbReference type="RefSeq" id="WP_347299912.1">
    <property type="nucleotide sequence ID" value="NZ_CP142433.1"/>
</dbReference>
<feature type="domain" description="CN hydrolase" evidence="2">
    <location>
        <begin position="1"/>
        <end position="239"/>
    </location>
</feature>
<dbReference type="PROSITE" id="PS50263">
    <property type="entry name" value="CN_HYDROLASE"/>
    <property type="match status" value="1"/>
</dbReference>
<dbReference type="PANTHER" id="PTHR23088:SF27">
    <property type="entry name" value="DEAMINATED GLUTATHIONE AMIDASE"/>
    <property type="match status" value="1"/>
</dbReference>
<dbReference type="EMBL" id="CP142433">
    <property type="protein sequence ID" value="XBC45391.1"/>
    <property type="molecule type" value="Genomic_DNA"/>
</dbReference>
<dbReference type="AlphaFoldDB" id="A0AB74TH78"/>
<dbReference type="PANTHER" id="PTHR23088">
    <property type="entry name" value="NITRILASE-RELATED"/>
    <property type="match status" value="1"/>
</dbReference>